<accession>A0A8J2FQI9</accession>
<evidence type="ECO:0000313" key="2">
    <source>
        <dbReference type="Proteomes" id="UP000663859"/>
    </source>
</evidence>
<dbReference type="AlphaFoldDB" id="A0A8J2FQI9"/>
<dbReference type="RefSeq" id="WP_174582061.1">
    <property type="nucleotide sequence ID" value="NZ_CAJNOB010000023.1"/>
</dbReference>
<sequence>MHRDASRLCLGLSFGFFLLLLTIGFLQAQVTIAVLALVKNSDRYDGQIVTVMGTVTGYRERTSRAGNPYTTFRLEDAGASVLVFAWKHQGLRNGQRVQVTGKFLKTKRVGRYTFYNEIEAQRIVAAAQARLSLPGEPFFTDVIFWPPLGLYPSGITPPQEQLPSTGLILRRSGRE</sequence>
<organism evidence="1 2">
    <name type="scientific">Candidatus Methylacidithermus pantelleriae</name>
    <dbReference type="NCBI Taxonomy" id="2744239"/>
    <lineage>
        <taxon>Bacteria</taxon>
        <taxon>Pseudomonadati</taxon>
        <taxon>Verrucomicrobiota</taxon>
        <taxon>Methylacidiphilae</taxon>
        <taxon>Methylacidiphilales</taxon>
        <taxon>Methylacidiphilaceae</taxon>
        <taxon>Candidatus Methylacidithermus</taxon>
    </lineage>
</organism>
<reference evidence="1" key="1">
    <citation type="submission" date="2021-02" db="EMBL/GenBank/DDBJ databases">
        <authorList>
            <person name="Cremers G."/>
            <person name="Picone N."/>
        </authorList>
    </citation>
    <scope>NUCLEOTIDE SEQUENCE</scope>
    <source>
        <strain evidence="1">PQ17</strain>
    </source>
</reference>
<dbReference type="EMBL" id="CAJNOB010000023">
    <property type="protein sequence ID" value="CAF0698906.1"/>
    <property type="molecule type" value="Genomic_DNA"/>
</dbReference>
<proteinExistence type="predicted"/>
<evidence type="ECO:0000313" key="1">
    <source>
        <dbReference type="EMBL" id="CAF0698906.1"/>
    </source>
</evidence>
<comment type="caution">
    <text evidence="1">The sequence shown here is derived from an EMBL/GenBank/DDBJ whole genome shotgun (WGS) entry which is preliminary data.</text>
</comment>
<name>A0A8J2FQI9_9BACT</name>
<gene>
    <name evidence="1" type="ORF">MPNT_30057</name>
</gene>
<keyword evidence="2" id="KW-1185">Reference proteome</keyword>
<protein>
    <submittedName>
        <fullName evidence="1">Uncharacterized protein</fullName>
    </submittedName>
</protein>
<dbReference type="Proteomes" id="UP000663859">
    <property type="component" value="Unassembled WGS sequence"/>
</dbReference>